<evidence type="ECO:0000313" key="3">
    <source>
        <dbReference type="Proteomes" id="UP000265566"/>
    </source>
</evidence>
<dbReference type="PANTHER" id="PTHR33564:SF8">
    <property type="entry name" value="TRANSMEMBRANE PROTEIN"/>
    <property type="match status" value="1"/>
</dbReference>
<sequence>MFTFIYPYNTIQILIAHLTNWKNMENSIRFGVMAVFAVSGSMVLLAHQVHKRILSNFMKKFEFEIYPHGQKKLHGNDKHQAKKKVRFSKQVTEPLMEKNKSNNNNHRNATKAQRVKAEQILVRKNAEKCGCGPKLEETMPPNRAVLYRGIMKYQNKTPRGKFRF</sequence>
<keyword evidence="1" id="KW-0812">Transmembrane</keyword>
<accession>A0A396HD24</accession>
<dbReference type="OrthoDB" id="1904110at2759"/>
<dbReference type="Gramene" id="rna43585">
    <property type="protein sequence ID" value="RHN48827.1"/>
    <property type="gene ID" value="gene43585"/>
</dbReference>
<evidence type="ECO:0000313" key="2">
    <source>
        <dbReference type="EMBL" id="RHN48827.1"/>
    </source>
</evidence>
<organism evidence="2 3">
    <name type="scientific">Medicago truncatula</name>
    <name type="common">Barrel medic</name>
    <name type="synonym">Medicago tribuloides</name>
    <dbReference type="NCBI Taxonomy" id="3880"/>
    <lineage>
        <taxon>Eukaryota</taxon>
        <taxon>Viridiplantae</taxon>
        <taxon>Streptophyta</taxon>
        <taxon>Embryophyta</taxon>
        <taxon>Tracheophyta</taxon>
        <taxon>Spermatophyta</taxon>
        <taxon>Magnoliopsida</taxon>
        <taxon>eudicotyledons</taxon>
        <taxon>Gunneridae</taxon>
        <taxon>Pentapetalae</taxon>
        <taxon>rosids</taxon>
        <taxon>fabids</taxon>
        <taxon>Fabales</taxon>
        <taxon>Fabaceae</taxon>
        <taxon>Papilionoideae</taxon>
        <taxon>50 kb inversion clade</taxon>
        <taxon>NPAAA clade</taxon>
        <taxon>Hologalegina</taxon>
        <taxon>IRL clade</taxon>
        <taxon>Trifolieae</taxon>
        <taxon>Medicago</taxon>
    </lineage>
</organism>
<keyword evidence="1" id="KW-0472">Membrane</keyword>
<name>A0A396HD24_MEDTR</name>
<dbReference type="EMBL" id="PSQE01000007">
    <property type="protein sequence ID" value="RHN48827.1"/>
    <property type="molecule type" value="Genomic_DNA"/>
</dbReference>
<dbReference type="AlphaFoldDB" id="A0A396HD24"/>
<dbReference type="PANTHER" id="PTHR33564">
    <property type="entry name" value="TRANSMEMBRANE PROTEIN"/>
    <property type="match status" value="1"/>
</dbReference>
<proteinExistence type="predicted"/>
<gene>
    <name evidence="2" type="ORF">MtrunA17_Chr7g0267921</name>
</gene>
<reference evidence="3" key="1">
    <citation type="journal article" date="2018" name="Nat. Plants">
        <title>Whole-genome landscape of Medicago truncatula symbiotic genes.</title>
        <authorList>
            <person name="Pecrix Y."/>
            <person name="Staton S.E."/>
            <person name="Sallet E."/>
            <person name="Lelandais-Briere C."/>
            <person name="Moreau S."/>
            <person name="Carrere S."/>
            <person name="Blein T."/>
            <person name="Jardinaud M.F."/>
            <person name="Latrasse D."/>
            <person name="Zouine M."/>
            <person name="Zahm M."/>
            <person name="Kreplak J."/>
            <person name="Mayjonade B."/>
            <person name="Satge C."/>
            <person name="Perez M."/>
            <person name="Cauet S."/>
            <person name="Marande W."/>
            <person name="Chantry-Darmon C."/>
            <person name="Lopez-Roques C."/>
            <person name="Bouchez O."/>
            <person name="Berard A."/>
            <person name="Debelle F."/>
            <person name="Munos S."/>
            <person name="Bendahmane A."/>
            <person name="Berges H."/>
            <person name="Niebel A."/>
            <person name="Buitink J."/>
            <person name="Frugier F."/>
            <person name="Benhamed M."/>
            <person name="Crespi M."/>
            <person name="Gouzy J."/>
            <person name="Gamas P."/>
        </authorList>
    </citation>
    <scope>NUCLEOTIDE SEQUENCE [LARGE SCALE GENOMIC DNA]</scope>
    <source>
        <strain evidence="3">cv. Jemalong A17</strain>
    </source>
</reference>
<evidence type="ECO:0008006" key="4">
    <source>
        <dbReference type="Google" id="ProtNLM"/>
    </source>
</evidence>
<keyword evidence="1" id="KW-1133">Transmembrane helix</keyword>
<feature type="transmembrane region" description="Helical" evidence="1">
    <location>
        <begin position="28"/>
        <end position="49"/>
    </location>
</feature>
<dbReference type="Proteomes" id="UP000265566">
    <property type="component" value="Chromosome 7"/>
</dbReference>
<protein>
    <recommendedName>
        <fullName evidence="4">Transmembrane protein</fullName>
    </recommendedName>
</protein>
<evidence type="ECO:0000256" key="1">
    <source>
        <dbReference type="SAM" id="Phobius"/>
    </source>
</evidence>
<comment type="caution">
    <text evidence="2">The sequence shown here is derived from an EMBL/GenBank/DDBJ whole genome shotgun (WGS) entry which is preliminary data.</text>
</comment>